<dbReference type="EMBL" id="CP022535">
    <property type="protein sequence ID" value="ASP27862.1"/>
    <property type="molecule type" value="Genomic_DNA"/>
</dbReference>
<evidence type="ECO:0000256" key="2">
    <source>
        <dbReference type="ARBA" id="ARBA00022679"/>
    </source>
</evidence>
<keyword evidence="1" id="KW-0328">Glycosyltransferase</keyword>
<dbReference type="PANTHER" id="PTHR22916">
    <property type="entry name" value="GLYCOSYLTRANSFERASE"/>
    <property type="match status" value="1"/>
</dbReference>
<protein>
    <submittedName>
        <fullName evidence="4">Glycosyltransferase</fullName>
    </submittedName>
</protein>
<evidence type="ECO:0000259" key="3">
    <source>
        <dbReference type="Pfam" id="PF00535"/>
    </source>
</evidence>
<name>A0A222EMY4_9MOLU</name>
<dbReference type="Gene3D" id="3.90.550.10">
    <property type="entry name" value="Spore Coat Polysaccharide Biosynthesis Protein SpsA, Chain A"/>
    <property type="match status" value="1"/>
</dbReference>
<gene>
    <name evidence="4" type="primary">cps</name>
    <name evidence="4" type="ORF">SCORR_v1c00870</name>
</gene>
<evidence type="ECO:0000313" key="5">
    <source>
        <dbReference type="Proteomes" id="UP000203229"/>
    </source>
</evidence>
<keyword evidence="5" id="KW-1185">Reference proteome</keyword>
<accession>A0A222EMY4</accession>
<dbReference type="InterPro" id="IPR001173">
    <property type="entry name" value="Glyco_trans_2-like"/>
</dbReference>
<organism evidence="4 5">
    <name type="scientific">Spiroplasma corruscae</name>
    <dbReference type="NCBI Taxonomy" id="216934"/>
    <lineage>
        <taxon>Bacteria</taxon>
        <taxon>Bacillati</taxon>
        <taxon>Mycoplasmatota</taxon>
        <taxon>Mollicutes</taxon>
        <taxon>Entomoplasmatales</taxon>
        <taxon>Spiroplasmataceae</taxon>
        <taxon>Spiroplasma</taxon>
    </lineage>
</organism>
<feature type="domain" description="Glycosyltransferase 2-like" evidence="3">
    <location>
        <begin position="5"/>
        <end position="171"/>
    </location>
</feature>
<dbReference type="GO" id="GO:0016757">
    <property type="term" value="F:glycosyltransferase activity"/>
    <property type="evidence" value="ECO:0007669"/>
    <property type="project" value="UniProtKB-KW"/>
</dbReference>
<dbReference type="RefSeq" id="WP_094048086.1">
    <property type="nucleotide sequence ID" value="NZ_CP022535.1"/>
</dbReference>
<dbReference type="OrthoDB" id="387866at2"/>
<dbReference type="KEGG" id="scou:SCORR_v1c00870"/>
<dbReference type="Pfam" id="PF00535">
    <property type="entry name" value="Glycos_transf_2"/>
    <property type="match status" value="1"/>
</dbReference>
<reference evidence="4 5" key="1">
    <citation type="submission" date="2017-07" db="EMBL/GenBank/DDBJ databases">
        <title>Complete genome sequence of Spiroplasma corruscae EC-1 (DSM 19793).</title>
        <authorList>
            <person name="Tsai Y.-M."/>
            <person name="Lo W.-S."/>
            <person name="Kuo C.-H."/>
        </authorList>
    </citation>
    <scope>NUCLEOTIDE SEQUENCE [LARGE SCALE GENOMIC DNA]</scope>
    <source>
        <strain evidence="4 5">EC-1</strain>
    </source>
</reference>
<sequence length="322" mass="38714">MLISFVLVVPNANEEFRNTVESVLKQNNKSNYELIVVLDRSIDDLEANDYFYSLFKKNKNVKLVFNNDRHGSSYSWNVGIDICSGDYIKFISQGDTLESDFLDRVLGAINSHKDISLDIIEYNFSFKGDQIIASKSYLEPNKVYNLKEDYEPLALTNNLLFNKLFKTDVIKKYNVRFRNQVRFDMLFFYIIYSQSKNYIYLNSKSFENIILRQVQYSNFDIVNQWTHIFNYYRRIKKYNDLHDQLKYSYYKTILHIWIWTIAKTDNKVLIRKALEFVNRKYEPKKDLFVKNNIVFKETKDLTFKELAENFSEYYRDYLKTNK</sequence>
<dbReference type="Proteomes" id="UP000203229">
    <property type="component" value="Chromosome"/>
</dbReference>
<dbReference type="PANTHER" id="PTHR22916:SF51">
    <property type="entry name" value="GLYCOSYLTRANSFERASE EPSH-RELATED"/>
    <property type="match status" value="1"/>
</dbReference>
<keyword evidence="2 4" id="KW-0808">Transferase</keyword>
<proteinExistence type="predicted"/>
<dbReference type="SUPFAM" id="SSF53448">
    <property type="entry name" value="Nucleotide-diphospho-sugar transferases"/>
    <property type="match status" value="1"/>
</dbReference>
<evidence type="ECO:0000313" key="4">
    <source>
        <dbReference type="EMBL" id="ASP27862.1"/>
    </source>
</evidence>
<dbReference type="InterPro" id="IPR029044">
    <property type="entry name" value="Nucleotide-diphossugar_trans"/>
</dbReference>
<evidence type="ECO:0000256" key="1">
    <source>
        <dbReference type="ARBA" id="ARBA00022676"/>
    </source>
</evidence>
<dbReference type="AlphaFoldDB" id="A0A222EMY4"/>